<organism evidence="2 3">
    <name type="scientific">Vitis vinifera</name>
    <name type="common">Grape</name>
    <dbReference type="NCBI Taxonomy" id="29760"/>
    <lineage>
        <taxon>Eukaryota</taxon>
        <taxon>Viridiplantae</taxon>
        <taxon>Streptophyta</taxon>
        <taxon>Embryophyta</taxon>
        <taxon>Tracheophyta</taxon>
        <taxon>Spermatophyta</taxon>
        <taxon>Magnoliopsida</taxon>
        <taxon>eudicotyledons</taxon>
        <taxon>Gunneridae</taxon>
        <taxon>Pentapetalae</taxon>
        <taxon>rosids</taxon>
        <taxon>Vitales</taxon>
        <taxon>Vitaceae</taxon>
        <taxon>Viteae</taxon>
        <taxon>Vitis</taxon>
    </lineage>
</organism>
<accession>D7TZA7</accession>
<protein>
    <submittedName>
        <fullName evidence="2">Uncharacterized protein</fullName>
    </submittedName>
</protein>
<evidence type="ECO:0000256" key="1">
    <source>
        <dbReference type="SAM" id="MobiDB-lite"/>
    </source>
</evidence>
<reference evidence="3" key="1">
    <citation type="journal article" date="2007" name="Nature">
        <title>The grapevine genome sequence suggests ancestral hexaploidization in major angiosperm phyla.</title>
        <authorList>
            <consortium name="The French-Italian Public Consortium for Grapevine Genome Characterization."/>
            <person name="Jaillon O."/>
            <person name="Aury J.-M."/>
            <person name="Noel B."/>
            <person name="Policriti A."/>
            <person name="Clepet C."/>
            <person name="Casagrande A."/>
            <person name="Choisne N."/>
            <person name="Aubourg S."/>
            <person name="Vitulo N."/>
            <person name="Jubin C."/>
            <person name="Vezzi A."/>
            <person name="Legeai F."/>
            <person name="Hugueney P."/>
            <person name="Dasilva C."/>
            <person name="Horner D."/>
            <person name="Mica E."/>
            <person name="Jublot D."/>
            <person name="Poulain J."/>
            <person name="Bruyere C."/>
            <person name="Billault A."/>
            <person name="Segurens B."/>
            <person name="Gouyvenoux M."/>
            <person name="Ugarte E."/>
            <person name="Cattonaro F."/>
            <person name="Anthouard V."/>
            <person name="Vico V."/>
            <person name="Del Fabbro C."/>
            <person name="Alaux M."/>
            <person name="Di Gaspero G."/>
            <person name="Dumas V."/>
            <person name="Felice N."/>
            <person name="Paillard S."/>
            <person name="Juman I."/>
            <person name="Moroldo M."/>
            <person name="Scalabrin S."/>
            <person name="Canaguier A."/>
            <person name="Le Clainche I."/>
            <person name="Malacrida G."/>
            <person name="Durand E."/>
            <person name="Pesole G."/>
            <person name="Laucou V."/>
            <person name="Chatelet P."/>
            <person name="Merdinoglu D."/>
            <person name="Delledonne M."/>
            <person name="Pezzotti M."/>
            <person name="Lecharny A."/>
            <person name="Scarpelli C."/>
            <person name="Artiguenave F."/>
            <person name="Pe M.E."/>
            <person name="Valle G."/>
            <person name="Morgante M."/>
            <person name="Caboche M."/>
            <person name="Adam-Blondon A.-F."/>
            <person name="Weissenbach J."/>
            <person name="Quetier F."/>
            <person name="Wincker P."/>
        </authorList>
    </citation>
    <scope>NUCLEOTIDE SEQUENCE [LARGE SCALE GENOMIC DNA]</scope>
    <source>
        <strain evidence="3">cv. Pinot noir / PN40024</strain>
    </source>
</reference>
<proteinExistence type="predicted"/>
<dbReference type="InParanoid" id="D7TZA7"/>
<gene>
    <name evidence="2" type="ordered locus">VIT_09s0002g08250</name>
</gene>
<dbReference type="Proteomes" id="UP000009183">
    <property type="component" value="Chromosome 9"/>
</dbReference>
<keyword evidence="3" id="KW-1185">Reference proteome</keyword>
<evidence type="ECO:0000313" key="2">
    <source>
        <dbReference type="EMBL" id="CBI36421.3"/>
    </source>
</evidence>
<dbReference type="PaxDb" id="29760-VIT_09s0002g08250.t01"/>
<name>D7TZA7_VITVI</name>
<sequence>MISAENSFRDGGDEAVTSHGGGFGCGGRFLHPKGKTIVDAQSLQLRHPEQAVRQGPLAWGISPLSMNRDMALLQHGKWMTTTQQPGFAFFANSDQIILSW</sequence>
<evidence type="ECO:0000313" key="3">
    <source>
        <dbReference type="Proteomes" id="UP000009183"/>
    </source>
</evidence>
<dbReference type="EMBL" id="FN596494">
    <property type="protein sequence ID" value="CBI36421.3"/>
    <property type="molecule type" value="Genomic_DNA"/>
</dbReference>
<dbReference type="HOGENOM" id="CLU_2311328_0_0_1"/>
<feature type="region of interest" description="Disordered" evidence="1">
    <location>
        <begin position="1"/>
        <end position="23"/>
    </location>
</feature>
<dbReference type="AlphaFoldDB" id="D7TZA7"/>